<gene>
    <name evidence="2" type="ORF">LX64_01311</name>
</gene>
<sequence>MKTMLKLLGVLLLTSFIFAACSKDDDPADTDIFAGTFKGKISYTAGGETTNADDGSIFVTKVGRRYDFRFSNGIPDLTGVEFEQKDDNTMVNIGASGTGLITINKDKLVIGFTRDGKTWTADCTR</sequence>
<accession>A0A327R449</accession>
<keyword evidence="3" id="KW-1185">Reference proteome</keyword>
<dbReference type="EMBL" id="QLLL01000002">
    <property type="protein sequence ID" value="RAJ08657.1"/>
    <property type="molecule type" value="Genomic_DNA"/>
</dbReference>
<evidence type="ECO:0008006" key="4">
    <source>
        <dbReference type="Google" id="ProtNLM"/>
    </source>
</evidence>
<keyword evidence="1" id="KW-0732">Signal</keyword>
<dbReference type="AlphaFoldDB" id="A0A327R449"/>
<organism evidence="2 3">
    <name type="scientific">Chitinophaga skermanii</name>
    <dbReference type="NCBI Taxonomy" id="331697"/>
    <lineage>
        <taxon>Bacteria</taxon>
        <taxon>Pseudomonadati</taxon>
        <taxon>Bacteroidota</taxon>
        <taxon>Chitinophagia</taxon>
        <taxon>Chitinophagales</taxon>
        <taxon>Chitinophagaceae</taxon>
        <taxon>Chitinophaga</taxon>
    </lineage>
</organism>
<evidence type="ECO:0000313" key="2">
    <source>
        <dbReference type="EMBL" id="RAJ08657.1"/>
    </source>
</evidence>
<feature type="signal peptide" evidence="1">
    <location>
        <begin position="1"/>
        <end position="19"/>
    </location>
</feature>
<comment type="caution">
    <text evidence="2">The sequence shown here is derived from an EMBL/GenBank/DDBJ whole genome shotgun (WGS) entry which is preliminary data.</text>
</comment>
<dbReference type="RefSeq" id="WP_111596786.1">
    <property type="nucleotide sequence ID" value="NZ_QLLL01000002.1"/>
</dbReference>
<dbReference type="Proteomes" id="UP000249547">
    <property type="component" value="Unassembled WGS sequence"/>
</dbReference>
<evidence type="ECO:0000256" key="1">
    <source>
        <dbReference type="SAM" id="SignalP"/>
    </source>
</evidence>
<reference evidence="2 3" key="1">
    <citation type="submission" date="2018-06" db="EMBL/GenBank/DDBJ databases">
        <title>Genomic Encyclopedia of Archaeal and Bacterial Type Strains, Phase II (KMG-II): from individual species to whole genera.</title>
        <authorList>
            <person name="Goeker M."/>
        </authorList>
    </citation>
    <scope>NUCLEOTIDE SEQUENCE [LARGE SCALE GENOMIC DNA]</scope>
    <source>
        <strain evidence="2 3">DSM 23857</strain>
    </source>
</reference>
<feature type="chain" id="PRO_5016405021" description="Lipoprotein" evidence="1">
    <location>
        <begin position="20"/>
        <end position="125"/>
    </location>
</feature>
<proteinExistence type="predicted"/>
<protein>
    <recommendedName>
        <fullName evidence="4">Lipoprotein</fullName>
    </recommendedName>
</protein>
<dbReference type="OrthoDB" id="711418at2"/>
<name>A0A327R449_9BACT</name>
<dbReference type="PROSITE" id="PS51257">
    <property type="entry name" value="PROKAR_LIPOPROTEIN"/>
    <property type="match status" value="1"/>
</dbReference>
<evidence type="ECO:0000313" key="3">
    <source>
        <dbReference type="Proteomes" id="UP000249547"/>
    </source>
</evidence>